<evidence type="ECO:0000256" key="1">
    <source>
        <dbReference type="SAM" id="MobiDB-lite"/>
    </source>
</evidence>
<feature type="region of interest" description="Disordered" evidence="1">
    <location>
        <begin position="1"/>
        <end position="24"/>
    </location>
</feature>
<comment type="caution">
    <text evidence="2">The sequence shown here is derived from an EMBL/GenBank/DDBJ whole genome shotgun (WGS) entry which is preliminary data.</text>
</comment>
<feature type="region of interest" description="Disordered" evidence="1">
    <location>
        <begin position="41"/>
        <end position="94"/>
    </location>
</feature>
<proteinExistence type="predicted"/>
<reference evidence="2 3" key="1">
    <citation type="submission" date="2024-09" db="EMBL/GenBank/DDBJ databases">
        <title>Rethinking Asexuality: The Enigmatic Case of Functional Sexual Genes in Lepraria (Stereocaulaceae).</title>
        <authorList>
            <person name="Doellman M."/>
            <person name="Sun Y."/>
            <person name="Barcenas-Pena A."/>
            <person name="Lumbsch H.T."/>
            <person name="Grewe F."/>
        </authorList>
    </citation>
    <scope>NUCLEOTIDE SEQUENCE [LARGE SCALE GENOMIC DNA]</scope>
    <source>
        <strain evidence="2 3">Grewe 0041</strain>
    </source>
</reference>
<dbReference type="EMBL" id="JBHFEH010000243">
    <property type="protein sequence ID" value="KAL2043695.1"/>
    <property type="molecule type" value="Genomic_DNA"/>
</dbReference>
<evidence type="ECO:0000313" key="3">
    <source>
        <dbReference type="Proteomes" id="UP001590951"/>
    </source>
</evidence>
<sequence length="94" mass="10496">MTPQPPPNSIESSSSPNSNYKRSGTKSYVFLMKKYRFSPTMEGPYTSSNVAHDQGKFGPQNAIGGRDHHASCPSQEEAPPSRHQHQQGNWHQWG</sequence>
<organism evidence="2 3">
    <name type="scientific">Lepraria finkii</name>
    <dbReference type="NCBI Taxonomy" id="1340010"/>
    <lineage>
        <taxon>Eukaryota</taxon>
        <taxon>Fungi</taxon>
        <taxon>Dikarya</taxon>
        <taxon>Ascomycota</taxon>
        <taxon>Pezizomycotina</taxon>
        <taxon>Lecanoromycetes</taxon>
        <taxon>OSLEUM clade</taxon>
        <taxon>Lecanoromycetidae</taxon>
        <taxon>Lecanorales</taxon>
        <taxon>Lecanorineae</taxon>
        <taxon>Stereocaulaceae</taxon>
        <taxon>Lepraria</taxon>
    </lineage>
</organism>
<evidence type="ECO:0000313" key="2">
    <source>
        <dbReference type="EMBL" id="KAL2043695.1"/>
    </source>
</evidence>
<keyword evidence="3" id="KW-1185">Reference proteome</keyword>
<gene>
    <name evidence="2" type="ORF">ABVK25_012533</name>
</gene>
<accession>A0ABR4AF18</accession>
<name>A0ABR4AF18_9LECA</name>
<protein>
    <submittedName>
        <fullName evidence="2">Uncharacterized protein</fullName>
    </submittedName>
</protein>
<dbReference type="Proteomes" id="UP001590951">
    <property type="component" value="Unassembled WGS sequence"/>
</dbReference>
<feature type="compositionally biased region" description="Low complexity" evidence="1">
    <location>
        <begin position="9"/>
        <end position="19"/>
    </location>
</feature>